<dbReference type="InterPro" id="IPR038766">
    <property type="entry name" value="Membrane_comp_ABC_pdt"/>
</dbReference>
<keyword evidence="5 6" id="KW-0472">Membrane</keyword>
<evidence type="ECO:0000256" key="6">
    <source>
        <dbReference type="SAM" id="Phobius"/>
    </source>
</evidence>
<feature type="transmembrane region" description="Helical" evidence="6">
    <location>
        <begin position="432"/>
        <end position="459"/>
    </location>
</feature>
<dbReference type="AlphaFoldDB" id="A0A7W5Z2X6"/>
<dbReference type="PANTHER" id="PTHR30287:SF1">
    <property type="entry name" value="INNER MEMBRANE PROTEIN"/>
    <property type="match status" value="1"/>
</dbReference>
<proteinExistence type="predicted"/>
<feature type="transmembrane region" description="Helical" evidence="6">
    <location>
        <begin position="814"/>
        <end position="838"/>
    </location>
</feature>
<name>A0A7W5Z2X6_9HYPH</name>
<feature type="transmembrane region" description="Helical" evidence="6">
    <location>
        <begin position="776"/>
        <end position="802"/>
    </location>
</feature>
<sequence length="848" mass="88456">MSVRLPLVLRLALRDMRGGLRGFGIFLACIALGVAAIAGVGSVARSLSEGLAREGRTILGGDVAVTLTQREATGEELAFLRAQGALSHVTDFRAMAVAPDGEAALVEVKAVDDAYPLVGTLDTAPAADGDAPFAGEGERFGAVADPALLARLGLGVGDVLRLGNLDLVIKAELVSEPDKIATGVGFGPRLMISHEALARTGLVQPGSIISHVYRLVLPGGELDDAALARFTARAGDAFPDEGWRIRDRREAAPQLQRRIDQFTQYLTLVGMTALLVGGVGVANAVRGFTDRRRTTMATLKAVGASGGVAVAVALTEVMMIAAIGIVIGLVVGALMPFIVVWVAQDVLPLPIVPRLAPLELLAAALYGALAALAFSLGPVGRVHDVPVAALFRDHVDAAQARPRLRYRLAAAGAGVLLIVVALALAHNVRVAAIFLVAAAIAFGLLRLVAIGTMRAARALPHTANPTWRLALANLHRPGTLTPALVLSLGLGVTLVVTLVLVDAGLRRELTRSLPERAPAFFFLDVQAQEADAFAQYLDGAVPGSTIERVPMMRGRIISLKGIRAQDYTSPEEVAWVLEGDRGITFADTPPEGSNILAGDWWPADYDGPPLVSFDAVIAEQLGLGVGDAVVVNVLGREIPVTIANLRSVEWRSLGINFVMVFSPNTFAGAPYTVLATLTEPAGAEAGGNLTLVREIAARFPAVTSVRVRDVLTAVNDMVGQLAVAMAAASAVALIASALVLGGALAASHRARLYDAVILKTLGATRGRLLRAYALEYGLLALVSALFGFLAGSAAAMVIMTQVMRLPADFVPGPAIVAALIAVAVAVTLALAGTWRVLAQRPAAYLRER</sequence>
<protein>
    <submittedName>
        <fullName evidence="8">Putative ABC transport system permease protein</fullName>
    </submittedName>
</protein>
<feature type="transmembrane region" description="Helical" evidence="6">
    <location>
        <begin position="320"/>
        <end position="343"/>
    </location>
</feature>
<evidence type="ECO:0000313" key="9">
    <source>
        <dbReference type="Proteomes" id="UP000537592"/>
    </source>
</evidence>
<dbReference type="PANTHER" id="PTHR30287">
    <property type="entry name" value="MEMBRANE COMPONENT OF PREDICTED ABC SUPERFAMILY METABOLITE UPTAKE TRANSPORTER"/>
    <property type="match status" value="1"/>
</dbReference>
<dbReference type="Proteomes" id="UP000537592">
    <property type="component" value="Unassembled WGS sequence"/>
</dbReference>
<feature type="transmembrane region" description="Helical" evidence="6">
    <location>
        <begin position="297"/>
        <end position="314"/>
    </location>
</feature>
<feature type="transmembrane region" description="Helical" evidence="6">
    <location>
        <begin position="20"/>
        <end position="44"/>
    </location>
</feature>
<dbReference type="GO" id="GO:0005886">
    <property type="term" value="C:plasma membrane"/>
    <property type="evidence" value="ECO:0007669"/>
    <property type="project" value="UniProtKB-SubCell"/>
</dbReference>
<feature type="transmembrane region" description="Helical" evidence="6">
    <location>
        <begin position="406"/>
        <end position="425"/>
    </location>
</feature>
<comment type="caution">
    <text evidence="8">The sequence shown here is derived from an EMBL/GenBank/DDBJ whole genome shotgun (WGS) entry which is preliminary data.</text>
</comment>
<evidence type="ECO:0000313" key="8">
    <source>
        <dbReference type="EMBL" id="MBB3809038.1"/>
    </source>
</evidence>
<accession>A0A7W5Z2X6</accession>
<evidence type="ECO:0000256" key="1">
    <source>
        <dbReference type="ARBA" id="ARBA00004651"/>
    </source>
</evidence>
<evidence type="ECO:0000256" key="3">
    <source>
        <dbReference type="ARBA" id="ARBA00022692"/>
    </source>
</evidence>
<evidence type="ECO:0000259" key="7">
    <source>
        <dbReference type="Pfam" id="PF02687"/>
    </source>
</evidence>
<evidence type="ECO:0000256" key="5">
    <source>
        <dbReference type="ARBA" id="ARBA00023136"/>
    </source>
</evidence>
<feature type="transmembrane region" description="Helical" evidence="6">
    <location>
        <begin position="721"/>
        <end position="745"/>
    </location>
</feature>
<feature type="domain" description="ABC3 transporter permease C-terminal" evidence="7">
    <location>
        <begin position="728"/>
        <end position="838"/>
    </location>
</feature>
<feature type="transmembrane region" description="Helical" evidence="6">
    <location>
        <begin position="265"/>
        <end position="285"/>
    </location>
</feature>
<feature type="transmembrane region" description="Helical" evidence="6">
    <location>
        <begin position="653"/>
        <end position="673"/>
    </location>
</feature>
<keyword evidence="4 6" id="KW-1133">Transmembrane helix</keyword>
<keyword evidence="3 6" id="KW-0812">Transmembrane</keyword>
<feature type="transmembrane region" description="Helical" evidence="6">
    <location>
        <begin position="479"/>
        <end position="501"/>
    </location>
</feature>
<dbReference type="RefSeq" id="WP_183751038.1">
    <property type="nucleotide sequence ID" value="NZ_JACICC010000002.1"/>
</dbReference>
<keyword evidence="9" id="KW-1185">Reference proteome</keyword>
<organism evidence="8 9">
    <name type="scientific">Pseudochelatococcus contaminans</name>
    <dbReference type="NCBI Taxonomy" id="1538103"/>
    <lineage>
        <taxon>Bacteria</taxon>
        <taxon>Pseudomonadati</taxon>
        <taxon>Pseudomonadota</taxon>
        <taxon>Alphaproteobacteria</taxon>
        <taxon>Hyphomicrobiales</taxon>
        <taxon>Chelatococcaceae</taxon>
        <taxon>Pseudochelatococcus</taxon>
    </lineage>
</organism>
<dbReference type="EMBL" id="JACICC010000002">
    <property type="protein sequence ID" value="MBB3809038.1"/>
    <property type="molecule type" value="Genomic_DNA"/>
</dbReference>
<keyword evidence="2" id="KW-1003">Cell membrane</keyword>
<comment type="subcellular location">
    <subcellularLocation>
        <location evidence="1">Cell membrane</location>
        <topology evidence="1">Multi-pass membrane protein</topology>
    </subcellularLocation>
</comment>
<dbReference type="InterPro" id="IPR003838">
    <property type="entry name" value="ABC3_permease_C"/>
</dbReference>
<feature type="transmembrane region" description="Helical" evidence="6">
    <location>
        <begin position="355"/>
        <end position="376"/>
    </location>
</feature>
<reference evidence="8 9" key="1">
    <citation type="submission" date="2020-08" db="EMBL/GenBank/DDBJ databases">
        <title>Genomic Encyclopedia of Type Strains, Phase IV (KMG-IV): sequencing the most valuable type-strain genomes for metagenomic binning, comparative biology and taxonomic classification.</title>
        <authorList>
            <person name="Goeker M."/>
        </authorList>
    </citation>
    <scope>NUCLEOTIDE SEQUENCE [LARGE SCALE GENOMIC DNA]</scope>
    <source>
        <strain evidence="8 9">DSM 28760</strain>
    </source>
</reference>
<gene>
    <name evidence="8" type="ORF">FHS81_001108</name>
</gene>
<feature type="domain" description="ABC3 transporter permease C-terminal" evidence="7">
    <location>
        <begin position="271"/>
        <end position="380"/>
    </location>
</feature>
<evidence type="ECO:0000256" key="4">
    <source>
        <dbReference type="ARBA" id="ARBA00022989"/>
    </source>
</evidence>
<evidence type="ECO:0000256" key="2">
    <source>
        <dbReference type="ARBA" id="ARBA00022475"/>
    </source>
</evidence>
<dbReference type="Pfam" id="PF02687">
    <property type="entry name" value="FtsX"/>
    <property type="match status" value="2"/>
</dbReference>